<comment type="caution">
    <text evidence="1">The sequence shown here is derived from an EMBL/GenBank/DDBJ whole genome shotgun (WGS) entry which is preliminary data.</text>
</comment>
<dbReference type="EMBL" id="PKQJ01000004">
    <property type="protein sequence ID" value="PLC46879.1"/>
    <property type="molecule type" value="Genomic_DNA"/>
</dbReference>
<evidence type="ECO:0000313" key="1">
    <source>
        <dbReference type="EMBL" id="PLC46879.1"/>
    </source>
</evidence>
<accession>A0AB36XCZ8</accession>
<dbReference type="AlphaFoldDB" id="A0AB36XCZ8"/>
<proteinExistence type="predicted"/>
<protein>
    <submittedName>
        <fullName evidence="1">Uncharacterized protein</fullName>
    </submittedName>
</protein>
<gene>
    <name evidence="1" type="ORF">C0Q90_05105</name>
</gene>
<sequence length="65" mass="7064">MSELTPRRFGVATAQLEWWARLRANAQARRAVSKLGLGLSGENHSAKTNLTTEPIAAPPTLCFLS</sequence>
<name>A0AB36XCZ8_LACPA</name>
<organism evidence="1 2">
    <name type="scientific">Lacticaseibacillus paracasei</name>
    <name type="common">Lactobacillus paracasei</name>
    <dbReference type="NCBI Taxonomy" id="1597"/>
    <lineage>
        <taxon>Bacteria</taxon>
        <taxon>Bacillati</taxon>
        <taxon>Bacillota</taxon>
        <taxon>Bacilli</taxon>
        <taxon>Lactobacillales</taxon>
        <taxon>Lactobacillaceae</taxon>
        <taxon>Lacticaseibacillus</taxon>
    </lineage>
</organism>
<dbReference type="Proteomes" id="UP000234512">
    <property type="component" value="Unassembled WGS sequence"/>
</dbReference>
<reference evidence="1 2" key="1">
    <citation type="journal article" date="2018" name="Genome Announc.">
        <title>Draft Genome Sequence of Lactobacillus paracasei DUP 13076, Which Exhibits Potent Antipathogenic Effects against Salmonella enterica Serovars Enteritidis, Typhimurium, and Heidelberg.</title>
        <authorList>
            <person name="Muyyarikkandy M.S."/>
            <person name="Alqahtani F.H."/>
            <person name="Mandoiu I."/>
            <person name="Amalaradjou M.A."/>
        </authorList>
    </citation>
    <scope>NUCLEOTIDE SEQUENCE [LARGE SCALE GENOMIC DNA]</scope>
    <source>
        <strain evidence="1 2">DUP 13076</strain>
    </source>
</reference>
<evidence type="ECO:0000313" key="2">
    <source>
        <dbReference type="Proteomes" id="UP000234512"/>
    </source>
</evidence>